<dbReference type="PANTHER" id="PTHR31444">
    <property type="entry name" value="OS11G0490100 PROTEIN"/>
    <property type="match status" value="1"/>
</dbReference>
<name>A0A251U135_HELAN</name>
<dbReference type="FunCoup" id="A0A251U135">
    <property type="interactions" value="1364"/>
</dbReference>
<reference evidence="6" key="2">
    <citation type="submission" date="2017-02" db="EMBL/GenBank/DDBJ databases">
        <title>Sunflower complete genome.</title>
        <authorList>
            <person name="Langlade N."/>
            <person name="Munos S."/>
        </authorList>
    </citation>
    <scope>NUCLEOTIDE SEQUENCE [LARGE SCALE GENOMIC DNA]</scope>
    <source>
        <tissue evidence="6">Leaves</tissue>
    </source>
</reference>
<evidence type="ECO:0000256" key="4">
    <source>
        <dbReference type="ARBA" id="ARBA00023136"/>
    </source>
</evidence>
<reference evidence="5" key="3">
    <citation type="submission" date="2020-06" db="EMBL/GenBank/DDBJ databases">
        <title>Helianthus annuus Genome sequencing and assembly Release 2.</title>
        <authorList>
            <person name="Gouzy J."/>
            <person name="Langlade N."/>
            <person name="Munos S."/>
        </authorList>
    </citation>
    <scope>NUCLEOTIDE SEQUENCE</scope>
    <source>
        <tissue evidence="5">Leaves</tissue>
    </source>
</reference>
<dbReference type="GO" id="GO:0030775">
    <property type="term" value="F:glucuronoxylan 4-O-methyltransferase activity"/>
    <property type="evidence" value="ECO:0007669"/>
    <property type="project" value="UniProtKB-EC"/>
</dbReference>
<accession>A0A251U135</accession>
<dbReference type="InterPro" id="IPR006514">
    <property type="entry name" value="IRX15/GXM/AGM"/>
</dbReference>
<dbReference type="GO" id="GO:0032259">
    <property type="term" value="P:methylation"/>
    <property type="evidence" value="ECO:0007669"/>
    <property type="project" value="UniProtKB-KW"/>
</dbReference>
<keyword evidence="5" id="KW-0808">Transferase</keyword>
<dbReference type="InterPro" id="IPR029063">
    <property type="entry name" value="SAM-dependent_MTases_sf"/>
</dbReference>
<dbReference type="STRING" id="4232.A0A251U135"/>
<dbReference type="OMA" id="PIHEGEF"/>
<evidence type="ECO:0000256" key="3">
    <source>
        <dbReference type="ARBA" id="ARBA00022989"/>
    </source>
</evidence>
<organism evidence="6 7">
    <name type="scientific">Helianthus annuus</name>
    <name type="common">Common sunflower</name>
    <dbReference type="NCBI Taxonomy" id="4232"/>
    <lineage>
        <taxon>Eukaryota</taxon>
        <taxon>Viridiplantae</taxon>
        <taxon>Streptophyta</taxon>
        <taxon>Embryophyta</taxon>
        <taxon>Tracheophyta</taxon>
        <taxon>Spermatophyta</taxon>
        <taxon>Magnoliopsida</taxon>
        <taxon>eudicotyledons</taxon>
        <taxon>Gunneridae</taxon>
        <taxon>Pentapetalae</taxon>
        <taxon>asterids</taxon>
        <taxon>campanulids</taxon>
        <taxon>Asterales</taxon>
        <taxon>Asteraceae</taxon>
        <taxon>Asteroideae</taxon>
        <taxon>Heliantheae alliance</taxon>
        <taxon>Heliantheae</taxon>
        <taxon>Helianthus</taxon>
    </lineage>
</organism>
<proteinExistence type="predicted"/>
<keyword evidence="3" id="KW-1133">Transmembrane helix</keyword>
<dbReference type="EMBL" id="CM007897">
    <property type="protein sequence ID" value="OTG17057.1"/>
    <property type="molecule type" value="Genomic_DNA"/>
</dbReference>
<dbReference type="GO" id="GO:0045492">
    <property type="term" value="P:xylan biosynthetic process"/>
    <property type="evidence" value="ECO:0000318"/>
    <property type="project" value="GO_Central"/>
</dbReference>
<dbReference type="GO" id="GO:0009834">
    <property type="term" value="P:plant-type secondary cell wall biogenesis"/>
    <property type="evidence" value="ECO:0000318"/>
    <property type="project" value="GO_Central"/>
</dbReference>
<dbReference type="Gramene" id="mRNA:HanXRQr2_Chr08g0319561">
    <property type="protein sequence ID" value="mRNA:HanXRQr2_Chr08g0319561"/>
    <property type="gene ID" value="HanXRQr2_Chr08g0319561"/>
</dbReference>
<dbReference type="Gene3D" id="3.40.50.150">
    <property type="entry name" value="Vaccinia Virus protein VP39"/>
    <property type="match status" value="1"/>
</dbReference>
<dbReference type="OrthoDB" id="1896682at2759"/>
<reference evidence="5 7" key="1">
    <citation type="journal article" date="2017" name="Nature">
        <title>The sunflower genome provides insights into oil metabolism, flowering and Asterid evolution.</title>
        <authorList>
            <person name="Badouin H."/>
            <person name="Gouzy J."/>
            <person name="Grassa C.J."/>
            <person name="Murat F."/>
            <person name="Staton S.E."/>
            <person name="Cottret L."/>
            <person name="Lelandais-Briere C."/>
            <person name="Owens G.L."/>
            <person name="Carrere S."/>
            <person name="Mayjonade B."/>
            <person name="Legrand L."/>
            <person name="Gill N."/>
            <person name="Kane N.C."/>
            <person name="Bowers J.E."/>
            <person name="Hubner S."/>
            <person name="Bellec A."/>
            <person name="Berard A."/>
            <person name="Berges H."/>
            <person name="Blanchet N."/>
            <person name="Boniface M.C."/>
            <person name="Brunel D."/>
            <person name="Catrice O."/>
            <person name="Chaidir N."/>
            <person name="Claudel C."/>
            <person name="Donnadieu C."/>
            <person name="Faraut T."/>
            <person name="Fievet G."/>
            <person name="Helmstetter N."/>
            <person name="King M."/>
            <person name="Knapp S.J."/>
            <person name="Lai Z."/>
            <person name="Le Paslier M.C."/>
            <person name="Lippi Y."/>
            <person name="Lorenzon L."/>
            <person name="Mandel J.R."/>
            <person name="Marage G."/>
            <person name="Marchand G."/>
            <person name="Marquand E."/>
            <person name="Bret-Mestries E."/>
            <person name="Morien E."/>
            <person name="Nambeesan S."/>
            <person name="Nguyen T."/>
            <person name="Pegot-Espagnet P."/>
            <person name="Pouilly N."/>
            <person name="Raftis F."/>
            <person name="Sallet E."/>
            <person name="Schiex T."/>
            <person name="Thomas J."/>
            <person name="Vandecasteele C."/>
            <person name="Vares D."/>
            <person name="Vear F."/>
            <person name="Vautrin S."/>
            <person name="Crespi M."/>
            <person name="Mangin B."/>
            <person name="Burke J.M."/>
            <person name="Salse J."/>
            <person name="Munos S."/>
            <person name="Vincourt P."/>
            <person name="Rieseberg L.H."/>
            <person name="Langlade N.B."/>
        </authorList>
    </citation>
    <scope>NUCLEOTIDE SEQUENCE [LARGE SCALE GENOMIC DNA]</scope>
    <source>
        <strain evidence="7">cv. SF193</strain>
        <tissue evidence="5">Leaves</tissue>
    </source>
</reference>
<dbReference type="EC" id="2.1.1.112" evidence="5"/>
<dbReference type="GO" id="GO:0000139">
    <property type="term" value="C:Golgi membrane"/>
    <property type="evidence" value="ECO:0007669"/>
    <property type="project" value="UniProtKB-SubCell"/>
</dbReference>
<dbReference type="NCBIfam" id="TIGR01627">
    <property type="entry name" value="A_thal_3515"/>
    <property type="match status" value="1"/>
</dbReference>
<keyword evidence="7" id="KW-1185">Reference proteome</keyword>
<dbReference type="Proteomes" id="UP000215914">
    <property type="component" value="Chromosome 8"/>
</dbReference>
<dbReference type="Pfam" id="PF21729">
    <property type="entry name" value="IRX15_IRX15L_GXM"/>
    <property type="match status" value="1"/>
</dbReference>
<dbReference type="EMBL" id="MNCJ02000323">
    <property type="protein sequence ID" value="KAF5793713.1"/>
    <property type="molecule type" value="Genomic_DNA"/>
</dbReference>
<evidence type="ECO:0000313" key="5">
    <source>
        <dbReference type="EMBL" id="KAF5793713.1"/>
    </source>
</evidence>
<comment type="subcellular location">
    <subcellularLocation>
        <location evidence="1">Golgi apparatus membrane</location>
        <topology evidence="1">Single-pass membrane protein</topology>
    </subcellularLocation>
</comment>
<keyword evidence="4" id="KW-0472">Membrane</keyword>
<dbReference type="AlphaFoldDB" id="A0A251U135"/>
<dbReference type="InParanoid" id="A0A251U135"/>
<keyword evidence="2" id="KW-0812">Transmembrane</keyword>
<dbReference type="GO" id="GO:0005794">
    <property type="term" value="C:Golgi apparatus"/>
    <property type="evidence" value="ECO:0000318"/>
    <property type="project" value="GO_Central"/>
</dbReference>
<evidence type="ECO:0000313" key="7">
    <source>
        <dbReference type="Proteomes" id="UP000215914"/>
    </source>
</evidence>
<protein>
    <submittedName>
        <fullName evidence="5">Glucuronoxylan 4-O-methyltransferase</fullName>
        <ecNumber evidence="5">2.1.1.112</ecNumber>
    </submittedName>
    <submittedName>
        <fullName evidence="6">Putative IRX15/IRX15L/IGXM, Polysaccharide biosynthesis domain protein</fullName>
    </submittedName>
</protein>
<keyword evidence="5" id="KW-0489">Methyltransferase</keyword>
<gene>
    <name evidence="6" type="ORF">HannXRQ_Chr08g0207861</name>
    <name evidence="5" type="ORF">HanXRQr2_Chr08g0319561</name>
</gene>
<sequence>MKNYHNTPILPERKLLILLSLTAVIAGTLLLLTFTNTTTSRFFCTRPDNPFHSKPDPTQLRSILHYATSRIVPQQSFSEITVSFDVLRSIGPCNFLVFGLGHDSLMWASFNANGKTVFLEEDPTWVQTVLKDAPELNAAVVKYRTKLSEADELMRTYRSEPECAPAKSYIKGNDKCRLALTSLPDEVYETEWDMIMVDAPRGYFAEAPGRMAAIYSATVMARNRKKSGVTHVFLHDVNRKVEKAYANEFLCQKYRKHSVGRLWHFEIPPASNTTVNDGAWFC</sequence>
<evidence type="ECO:0000256" key="2">
    <source>
        <dbReference type="ARBA" id="ARBA00022692"/>
    </source>
</evidence>
<evidence type="ECO:0000313" key="6">
    <source>
        <dbReference type="EMBL" id="OTG17057.1"/>
    </source>
</evidence>
<evidence type="ECO:0000256" key="1">
    <source>
        <dbReference type="ARBA" id="ARBA00004194"/>
    </source>
</evidence>